<dbReference type="Gene3D" id="3.90.550.10">
    <property type="entry name" value="Spore Coat Polysaccharide Biosynthesis Protein SpsA, Chain A"/>
    <property type="match status" value="1"/>
</dbReference>
<dbReference type="NCBIfam" id="NF009905">
    <property type="entry name" value="PRK13368.1"/>
    <property type="match status" value="1"/>
</dbReference>
<comment type="pathway">
    <text evidence="4">Nucleotide-sugar biosynthesis; CMP-3-deoxy-D-manno-octulosonate biosynthesis; CMP-3-deoxy-D-manno-octulosonate from 3-deoxy-D-manno-octulosonate and CTP: step 1/1.</text>
</comment>
<evidence type="ECO:0000313" key="5">
    <source>
        <dbReference type="EMBL" id="GIP55875.1"/>
    </source>
</evidence>
<dbReference type="HAMAP" id="MF_00057">
    <property type="entry name" value="KdsB"/>
    <property type="match status" value="1"/>
</dbReference>
<dbReference type="InterPro" id="IPR004528">
    <property type="entry name" value="KdsB"/>
</dbReference>
<dbReference type="PANTHER" id="PTHR42866:SF2">
    <property type="entry name" value="3-DEOXY-MANNO-OCTULOSONATE CYTIDYLYLTRANSFERASE, MITOCHONDRIAL"/>
    <property type="match status" value="1"/>
</dbReference>
<dbReference type="Pfam" id="PF02348">
    <property type="entry name" value="CTP_transf_3"/>
    <property type="match status" value="1"/>
</dbReference>
<organism evidence="5 6">
    <name type="scientific">Paenibacillus vini</name>
    <dbReference type="NCBI Taxonomy" id="1476024"/>
    <lineage>
        <taxon>Bacteria</taxon>
        <taxon>Bacillati</taxon>
        <taxon>Bacillota</taxon>
        <taxon>Bacilli</taxon>
        <taxon>Bacillales</taxon>
        <taxon>Paenibacillaceae</taxon>
        <taxon>Paenibacillus</taxon>
    </lineage>
</organism>
<dbReference type="EMBL" id="BOSL01000025">
    <property type="protein sequence ID" value="GIP55875.1"/>
    <property type="molecule type" value="Genomic_DNA"/>
</dbReference>
<evidence type="ECO:0000256" key="3">
    <source>
        <dbReference type="ARBA" id="ARBA00022985"/>
    </source>
</evidence>
<keyword evidence="4" id="KW-0963">Cytoplasm</keyword>
<dbReference type="InterPro" id="IPR029044">
    <property type="entry name" value="Nucleotide-diphossugar_trans"/>
</dbReference>
<dbReference type="PANTHER" id="PTHR42866">
    <property type="entry name" value="3-DEOXY-MANNO-OCTULOSONATE CYTIDYLYLTRANSFERASE"/>
    <property type="match status" value="1"/>
</dbReference>
<sequence length="246" mass="28072">MNIIGVIPSRYSSSRLPGKPLADICGRPMVWWVYQRAKMVKRLKDVYVATDDVRIAEVCDQYGIKHIMTSQSHSNGTERVAEVAEIIEADIYVTIQGDEPLLEPSDIEAVIDTILSEDNIPCATLKTEYKNPVDVVNGTTPKVVCDVNEDILLFSRAPIPYPKASLDYKYYKPIGVYAFKREVLKYYSSLERGRIERIEDIELLRLVENGVKIRVGEVRSDTVAVDTEKDLERVRDYILEHKETFL</sequence>
<name>A0ABQ4MIQ4_9BACL</name>
<dbReference type="NCBIfam" id="TIGR00466">
    <property type="entry name" value="kdsB"/>
    <property type="match status" value="1"/>
</dbReference>
<keyword evidence="6" id="KW-1185">Reference proteome</keyword>
<protein>
    <recommendedName>
        <fullName evidence="4">3-deoxy-manno-octulosonate cytidylyltransferase</fullName>
        <ecNumber evidence="4">2.7.7.38</ecNumber>
    </recommendedName>
    <alternativeName>
        <fullName evidence="4">CMP-2-keto-3-deoxyoctulosonic acid synthase</fullName>
        <shortName evidence="4">CKS</shortName>
        <shortName evidence="4">CMP-KDO synthase</shortName>
    </alternativeName>
</protein>
<comment type="caution">
    <text evidence="5">The sequence shown here is derived from an EMBL/GenBank/DDBJ whole genome shotgun (WGS) entry which is preliminary data.</text>
</comment>
<dbReference type="CDD" id="cd02517">
    <property type="entry name" value="CMP-KDO-Synthetase"/>
    <property type="match status" value="1"/>
</dbReference>
<proteinExistence type="inferred from homology"/>
<comment type="function">
    <text evidence="4">Activates KDO (a required 8-carbon sugar) for incorporation into bacterial lipopolysaccharide in Gram-negative bacteria.</text>
</comment>
<comment type="subcellular location">
    <subcellularLocation>
        <location evidence="4">Cytoplasm</location>
    </subcellularLocation>
</comment>
<reference evidence="5 6" key="1">
    <citation type="submission" date="2021-03" db="EMBL/GenBank/DDBJ databases">
        <title>Antimicrobial resistance genes in bacteria isolated from Japanese honey, and their potential for conferring macrolide and lincosamide resistance in the American foulbrood pathogen Paenibacillus larvae.</title>
        <authorList>
            <person name="Okamoto M."/>
            <person name="Kumagai M."/>
            <person name="Kanamori H."/>
            <person name="Takamatsu D."/>
        </authorList>
    </citation>
    <scope>NUCLEOTIDE SEQUENCE [LARGE SCALE GENOMIC DNA]</scope>
    <source>
        <strain evidence="5 6">J42TS3</strain>
    </source>
</reference>
<comment type="similarity">
    <text evidence="4">Belongs to the KdsB family.</text>
</comment>
<dbReference type="SUPFAM" id="SSF53448">
    <property type="entry name" value="Nucleotide-diphospho-sugar transferases"/>
    <property type="match status" value="1"/>
</dbReference>
<evidence type="ECO:0000256" key="4">
    <source>
        <dbReference type="HAMAP-Rule" id="MF_00057"/>
    </source>
</evidence>
<accession>A0ABQ4MIQ4</accession>
<dbReference type="NCBIfam" id="NF003952">
    <property type="entry name" value="PRK05450.1-5"/>
    <property type="match status" value="1"/>
</dbReference>
<evidence type="ECO:0000256" key="2">
    <source>
        <dbReference type="ARBA" id="ARBA00022695"/>
    </source>
</evidence>
<evidence type="ECO:0000256" key="1">
    <source>
        <dbReference type="ARBA" id="ARBA00022679"/>
    </source>
</evidence>
<dbReference type="Proteomes" id="UP000679992">
    <property type="component" value="Unassembled WGS sequence"/>
</dbReference>
<evidence type="ECO:0000313" key="6">
    <source>
        <dbReference type="Proteomes" id="UP000679992"/>
    </source>
</evidence>
<keyword evidence="1 4" id="KW-0808">Transferase</keyword>
<dbReference type="GO" id="GO:0016779">
    <property type="term" value="F:nucleotidyltransferase activity"/>
    <property type="evidence" value="ECO:0007669"/>
    <property type="project" value="UniProtKB-KW"/>
</dbReference>
<dbReference type="RefSeq" id="WP_213656632.1">
    <property type="nucleotide sequence ID" value="NZ_BOSL01000025.1"/>
</dbReference>
<dbReference type="InterPro" id="IPR003329">
    <property type="entry name" value="Cytidylyl_trans"/>
</dbReference>
<gene>
    <name evidence="4 5" type="primary">kdsB</name>
    <name evidence="5" type="ORF">J42TS3_49100</name>
</gene>
<keyword evidence="2 4" id="KW-0548">Nucleotidyltransferase</keyword>
<comment type="catalytic activity">
    <reaction evidence="4">
        <text>3-deoxy-alpha-D-manno-oct-2-ulosonate + CTP = CMP-3-deoxy-beta-D-manno-octulosonate + diphosphate</text>
        <dbReference type="Rhea" id="RHEA:23448"/>
        <dbReference type="ChEBI" id="CHEBI:33019"/>
        <dbReference type="ChEBI" id="CHEBI:37563"/>
        <dbReference type="ChEBI" id="CHEBI:85986"/>
        <dbReference type="ChEBI" id="CHEBI:85987"/>
        <dbReference type="EC" id="2.7.7.38"/>
    </reaction>
</comment>
<keyword evidence="3 4" id="KW-0448">Lipopolysaccharide biosynthesis</keyword>
<dbReference type="EC" id="2.7.7.38" evidence="4"/>